<sequence length="71" mass="7929">MEIELVADVEVNCITNGVSISGNISYGINDWFRDVTDFEDKIPGNQELPLGTPFKIVANWSRPVSLSGRFR</sequence>
<dbReference type="EMBL" id="UOEJ01000174">
    <property type="protein sequence ID" value="VAW03651.1"/>
    <property type="molecule type" value="Genomic_DNA"/>
</dbReference>
<accession>A0A3B0SBQ8</accession>
<name>A0A3B0SBQ8_9ZZZZ</name>
<dbReference type="AlphaFoldDB" id="A0A3B0SBQ8"/>
<organism evidence="1">
    <name type="scientific">hydrothermal vent metagenome</name>
    <dbReference type="NCBI Taxonomy" id="652676"/>
    <lineage>
        <taxon>unclassified sequences</taxon>
        <taxon>metagenomes</taxon>
        <taxon>ecological metagenomes</taxon>
    </lineage>
</organism>
<reference evidence="1" key="1">
    <citation type="submission" date="2018-06" db="EMBL/GenBank/DDBJ databases">
        <authorList>
            <person name="Zhirakovskaya E."/>
        </authorList>
    </citation>
    <scope>NUCLEOTIDE SEQUENCE</scope>
</reference>
<proteinExistence type="predicted"/>
<evidence type="ECO:0000313" key="1">
    <source>
        <dbReference type="EMBL" id="VAW03651.1"/>
    </source>
</evidence>
<gene>
    <name evidence="1" type="ORF">MNBD_ALPHA01-2094</name>
</gene>
<protein>
    <submittedName>
        <fullName evidence="1">Uncharacterized protein</fullName>
    </submittedName>
</protein>